<organism evidence="1 2">
    <name type="scientific">Phtheirospermum japonicum</name>
    <dbReference type="NCBI Taxonomy" id="374723"/>
    <lineage>
        <taxon>Eukaryota</taxon>
        <taxon>Viridiplantae</taxon>
        <taxon>Streptophyta</taxon>
        <taxon>Embryophyta</taxon>
        <taxon>Tracheophyta</taxon>
        <taxon>Spermatophyta</taxon>
        <taxon>Magnoliopsida</taxon>
        <taxon>eudicotyledons</taxon>
        <taxon>Gunneridae</taxon>
        <taxon>Pentapetalae</taxon>
        <taxon>asterids</taxon>
        <taxon>lamiids</taxon>
        <taxon>Lamiales</taxon>
        <taxon>Orobanchaceae</taxon>
        <taxon>Orobanchaceae incertae sedis</taxon>
        <taxon>Phtheirospermum</taxon>
    </lineage>
</organism>
<protein>
    <submittedName>
        <fullName evidence="1">Uncharacterized protein</fullName>
    </submittedName>
</protein>
<name>A0A830C2U5_9LAMI</name>
<comment type="caution">
    <text evidence="1">The sequence shown here is derived from an EMBL/GenBank/DDBJ whole genome shotgun (WGS) entry which is preliminary data.</text>
</comment>
<keyword evidence="2" id="KW-1185">Reference proteome</keyword>
<dbReference type="EMBL" id="BMAC01000311">
    <property type="protein sequence ID" value="GFP93359.1"/>
    <property type="molecule type" value="Genomic_DNA"/>
</dbReference>
<reference evidence="1" key="1">
    <citation type="submission" date="2020-07" db="EMBL/GenBank/DDBJ databases">
        <title>Ethylene signaling mediates host invasion by parasitic plants.</title>
        <authorList>
            <person name="Yoshida S."/>
        </authorList>
    </citation>
    <scope>NUCLEOTIDE SEQUENCE</scope>
    <source>
        <strain evidence="1">Okayama</strain>
    </source>
</reference>
<gene>
    <name evidence="1" type="ORF">PHJA_001480300</name>
</gene>
<sequence length="53" mass="5873">MAAVAKRRWRTVLILRRMLMCAIGTIALMALLSVHVHEVAKLPADASYKLPSV</sequence>
<evidence type="ECO:0000313" key="2">
    <source>
        <dbReference type="Proteomes" id="UP000653305"/>
    </source>
</evidence>
<proteinExistence type="predicted"/>
<evidence type="ECO:0000313" key="1">
    <source>
        <dbReference type="EMBL" id="GFP93359.1"/>
    </source>
</evidence>
<dbReference type="Proteomes" id="UP000653305">
    <property type="component" value="Unassembled WGS sequence"/>
</dbReference>
<dbReference type="AlphaFoldDB" id="A0A830C2U5"/>
<accession>A0A830C2U5</accession>